<gene>
    <name evidence="3" type="ORF">Ahy_B09g096068</name>
</gene>
<evidence type="ECO:0000313" key="3">
    <source>
        <dbReference type="EMBL" id="RYQ89399.1"/>
    </source>
</evidence>
<evidence type="ECO:0000313" key="4">
    <source>
        <dbReference type="Proteomes" id="UP000289738"/>
    </source>
</evidence>
<dbReference type="Proteomes" id="UP000289738">
    <property type="component" value="Chromosome B09"/>
</dbReference>
<comment type="caution">
    <text evidence="3">The sequence shown here is derived from an EMBL/GenBank/DDBJ whole genome shotgun (WGS) entry which is preliminary data.</text>
</comment>
<proteinExistence type="predicted"/>
<feature type="domain" description="Reverse transcriptase zinc-binding" evidence="2">
    <location>
        <begin position="79"/>
        <end position="148"/>
    </location>
</feature>
<accession>A0A444XHZ4</accession>
<dbReference type="InterPro" id="IPR026960">
    <property type="entry name" value="RVT-Znf"/>
</dbReference>
<evidence type="ECO:0000259" key="2">
    <source>
        <dbReference type="Pfam" id="PF13966"/>
    </source>
</evidence>
<dbReference type="OrthoDB" id="696485at2759"/>
<organism evidence="3 4">
    <name type="scientific">Arachis hypogaea</name>
    <name type="common">Peanut</name>
    <dbReference type="NCBI Taxonomy" id="3818"/>
    <lineage>
        <taxon>Eukaryota</taxon>
        <taxon>Viridiplantae</taxon>
        <taxon>Streptophyta</taxon>
        <taxon>Embryophyta</taxon>
        <taxon>Tracheophyta</taxon>
        <taxon>Spermatophyta</taxon>
        <taxon>Magnoliopsida</taxon>
        <taxon>eudicotyledons</taxon>
        <taxon>Gunneridae</taxon>
        <taxon>Pentapetalae</taxon>
        <taxon>rosids</taxon>
        <taxon>fabids</taxon>
        <taxon>Fabales</taxon>
        <taxon>Fabaceae</taxon>
        <taxon>Papilionoideae</taxon>
        <taxon>50 kb inversion clade</taxon>
        <taxon>dalbergioids sensu lato</taxon>
        <taxon>Dalbergieae</taxon>
        <taxon>Pterocarpus clade</taxon>
        <taxon>Arachis</taxon>
    </lineage>
</organism>
<feature type="compositionally biased region" description="Basic and acidic residues" evidence="1">
    <location>
        <begin position="268"/>
        <end position="288"/>
    </location>
</feature>
<evidence type="ECO:0000256" key="1">
    <source>
        <dbReference type="SAM" id="MobiDB-lite"/>
    </source>
</evidence>
<name>A0A444XHZ4_ARAHY</name>
<dbReference type="EMBL" id="SDMP01000019">
    <property type="protein sequence ID" value="RYQ89399.1"/>
    <property type="molecule type" value="Genomic_DNA"/>
</dbReference>
<dbReference type="STRING" id="3818.A0A444XHZ4"/>
<sequence length="357" mass="40831">MVWVNQLINNSRQWQEKLVKSIFRADIATEILQTTISEDGKDSITWKWERNGYYSVASGYRTAFRLSHPPIQQHPEVCREKRVWNSLWELQFPPKVKVFLWKALHGGLPVRNRLHSRLQTIEDICPMCHELGESVNHCIFDCKHAKKIGRKTEFENFVTFNSSEDFWRRWIKLIEALRRRPNWKINSAFTAILAWRIWLARNLKIFEAKDSAIDVLYSSAVKLLEEFGKRNEKTKERHQRLREEEGEERENRGGTTLAGSGAAVAVEDGNRGGEREIEEKRKRSIEREDTTEEEALSHAVSLRAAAKPSSLGLPSPPSEVPSPSLHEESPLLLSPSLEFTAATVGDEPIRALAAGAG</sequence>
<dbReference type="Pfam" id="PF13966">
    <property type="entry name" value="zf-RVT"/>
    <property type="match status" value="1"/>
</dbReference>
<reference evidence="3 4" key="1">
    <citation type="submission" date="2019-01" db="EMBL/GenBank/DDBJ databases">
        <title>Sequencing of cultivated peanut Arachis hypogaea provides insights into genome evolution and oil improvement.</title>
        <authorList>
            <person name="Chen X."/>
        </authorList>
    </citation>
    <scope>NUCLEOTIDE SEQUENCE [LARGE SCALE GENOMIC DNA]</scope>
    <source>
        <strain evidence="4">cv. Fuhuasheng</strain>
        <tissue evidence="3">Leaves</tissue>
    </source>
</reference>
<feature type="region of interest" description="Disordered" evidence="1">
    <location>
        <begin position="232"/>
        <end position="329"/>
    </location>
</feature>
<protein>
    <recommendedName>
        <fullName evidence="2">Reverse transcriptase zinc-binding domain-containing protein</fullName>
    </recommendedName>
</protein>
<keyword evidence="4" id="KW-1185">Reference proteome</keyword>
<dbReference type="AlphaFoldDB" id="A0A444XHZ4"/>